<reference evidence="4" key="1">
    <citation type="journal article" date="2012" name="Science">
        <title>The Paleozoic origin of enzymatic lignin decomposition reconstructed from 31 fungal genomes.</title>
        <authorList>
            <person name="Floudas D."/>
            <person name="Binder M."/>
            <person name="Riley R."/>
            <person name="Barry K."/>
            <person name="Blanchette R.A."/>
            <person name="Henrissat B."/>
            <person name="Martinez A.T."/>
            <person name="Otillar R."/>
            <person name="Spatafora J.W."/>
            <person name="Yadav J.S."/>
            <person name="Aerts A."/>
            <person name="Benoit I."/>
            <person name="Boyd A."/>
            <person name="Carlson A."/>
            <person name="Copeland A."/>
            <person name="Coutinho P.M."/>
            <person name="de Vries R.P."/>
            <person name="Ferreira P."/>
            <person name="Findley K."/>
            <person name="Foster B."/>
            <person name="Gaskell J."/>
            <person name="Glotzer D."/>
            <person name="Gorecki P."/>
            <person name="Heitman J."/>
            <person name="Hesse C."/>
            <person name="Hori C."/>
            <person name="Igarashi K."/>
            <person name="Jurgens J.A."/>
            <person name="Kallen N."/>
            <person name="Kersten P."/>
            <person name="Kohler A."/>
            <person name="Kuees U."/>
            <person name="Kumar T.K.A."/>
            <person name="Kuo A."/>
            <person name="LaButti K."/>
            <person name="Larrondo L.F."/>
            <person name="Lindquist E."/>
            <person name="Ling A."/>
            <person name="Lombard V."/>
            <person name="Lucas S."/>
            <person name="Lundell T."/>
            <person name="Martin R."/>
            <person name="McLaughlin D.J."/>
            <person name="Morgenstern I."/>
            <person name="Morin E."/>
            <person name="Murat C."/>
            <person name="Nagy L.G."/>
            <person name="Nolan M."/>
            <person name="Ohm R.A."/>
            <person name="Patyshakuliyeva A."/>
            <person name="Rokas A."/>
            <person name="Ruiz-Duenas F.J."/>
            <person name="Sabat G."/>
            <person name="Salamov A."/>
            <person name="Samejima M."/>
            <person name="Schmutz J."/>
            <person name="Slot J.C."/>
            <person name="St John F."/>
            <person name="Stenlid J."/>
            <person name="Sun H."/>
            <person name="Sun S."/>
            <person name="Syed K."/>
            <person name="Tsang A."/>
            <person name="Wiebenga A."/>
            <person name="Young D."/>
            <person name="Pisabarro A."/>
            <person name="Eastwood D.C."/>
            <person name="Martin F."/>
            <person name="Cullen D."/>
            <person name="Grigoriev I.V."/>
            <person name="Hibbett D.S."/>
        </authorList>
    </citation>
    <scope>NUCLEOTIDE SEQUENCE [LARGE SCALE GENOMIC DNA]</scope>
    <source>
        <strain evidence="4">RWD-64-598 SS2</strain>
    </source>
</reference>
<dbReference type="OrthoDB" id="3267034at2759"/>
<evidence type="ECO:0000313" key="3">
    <source>
        <dbReference type="EMBL" id="EIW78603.1"/>
    </source>
</evidence>
<dbReference type="Proteomes" id="UP000053558">
    <property type="component" value="Unassembled WGS sequence"/>
</dbReference>
<organism evidence="3 4">
    <name type="scientific">Coniophora puteana (strain RWD-64-598)</name>
    <name type="common">Brown rot fungus</name>
    <dbReference type="NCBI Taxonomy" id="741705"/>
    <lineage>
        <taxon>Eukaryota</taxon>
        <taxon>Fungi</taxon>
        <taxon>Dikarya</taxon>
        <taxon>Basidiomycota</taxon>
        <taxon>Agaricomycotina</taxon>
        <taxon>Agaricomycetes</taxon>
        <taxon>Agaricomycetidae</taxon>
        <taxon>Boletales</taxon>
        <taxon>Coniophorineae</taxon>
        <taxon>Coniophoraceae</taxon>
        <taxon>Coniophora</taxon>
    </lineage>
</organism>
<protein>
    <recommendedName>
        <fullName evidence="2">DUF6532 domain-containing protein</fullName>
    </recommendedName>
</protein>
<evidence type="ECO:0000256" key="1">
    <source>
        <dbReference type="SAM" id="MobiDB-lite"/>
    </source>
</evidence>
<gene>
    <name evidence="3" type="ORF">CONPUDRAFT_145768</name>
</gene>
<sequence>MRRRISMTTGDAKTAIAGHVDTYYHFVDSDFDTRIHVANKALANRLVDRFGMCYENINSAVTYSEREGLYEHPILQKALNSAFFTNIRDTGVKYRKMFSPLSTPLLALLWTAIQCRIDEWRVDGKRQTIQFDRHEYGKHLQAHIDNMAKFDRVAKDAQSDIFDDIKNNLLRGARVHAGIPPNSDEDNDGPAASNPLADAEFAAAISRHCSRSRASSTFTGPESEDKV</sequence>
<feature type="region of interest" description="Disordered" evidence="1">
    <location>
        <begin position="176"/>
        <end position="197"/>
    </location>
</feature>
<dbReference type="GeneID" id="19202109"/>
<dbReference type="Pfam" id="PF20149">
    <property type="entry name" value="DUF6532"/>
    <property type="match status" value="1"/>
</dbReference>
<dbReference type="EMBL" id="JH711582">
    <property type="protein sequence ID" value="EIW78603.1"/>
    <property type="molecule type" value="Genomic_DNA"/>
</dbReference>
<comment type="caution">
    <text evidence="3">The sequence shown here is derived from an EMBL/GenBank/DDBJ whole genome shotgun (WGS) entry which is preliminary data.</text>
</comment>
<dbReference type="KEGG" id="cput:CONPUDRAFT_145768"/>
<evidence type="ECO:0000259" key="2">
    <source>
        <dbReference type="Pfam" id="PF20149"/>
    </source>
</evidence>
<dbReference type="OMA" id="CYENINS"/>
<keyword evidence="4" id="KW-1185">Reference proteome</keyword>
<name>A0A5M3MHM1_CONPW</name>
<feature type="domain" description="DUF6532" evidence="2">
    <location>
        <begin position="2"/>
        <end position="150"/>
    </location>
</feature>
<proteinExistence type="predicted"/>
<accession>A0A5M3MHM1</accession>
<evidence type="ECO:0000313" key="4">
    <source>
        <dbReference type="Proteomes" id="UP000053558"/>
    </source>
</evidence>
<dbReference type="RefSeq" id="XP_007771608.1">
    <property type="nucleotide sequence ID" value="XM_007773418.1"/>
</dbReference>
<dbReference type="InterPro" id="IPR045341">
    <property type="entry name" value="DUF6532"/>
</dbReference>
<dbReference type="AlphaFoldDB" id="A0A5M3MHM1"/>